<protein>
    <submittedName>
        <fullName evidence="1">DUF3793 family protein</fullName>
    </submittedName>
</protein>
<proteinExistence type="predicted"/>
<evidence type="ECO:0000313" key="1">
    <source>
        <dbReference type="EMBL" id="MBC8576170.1"/>
    </source>
</evidence>
<dbReference type="InterPro" id="IPR024523">
    <property type="entry name" value="DUF3793"/>
</dbReference>
<dbReference type="EMBL" id="JACRTB010000009">
    <property type="protein sequence ID" value="MBC8576170.1"/>
    <property type="molecule type" value="Genomic_DNA"/>
</dbReference>
<gene>
    <name evidence="1" type="ORF">H8717_07085</name>
</gene>
<accession>A0ABR7NIF0</accession>
<sequence>MNRNFDRELGLHCAPALAGIKPANLLCCRFSRYPDFDRVIECYNRIFASGEIRFEVLCRCPESCLLLVYRRRTLAQQLQRPEIRTLLETAGYFRGNTVEEDLERLSQRLCRSEGIFPHEIGLFLGYPPEDVTGFVRHRGRNFKFCGHWKVYSDEQKARRIFERYDRCRGAVCSRLAEGMSIPQMFGAA</sequence>
<evidence type="ECO:0000313" key="2">
    <source>
        <dbReference type="Proteomes" id="UP000658131"/>
    </source>
</evidence>
<reference evidence="1 2" key="1">
    <citation type="submission" date="2020-08" db="EMBL/GenBank/DDBJ databases">
        <title>Genome public.</title>
        <authorList>
            <person name="Liu C."/>
            <person name="Sun Q."/>
        </authorList>
    </citation>
    <scope>NUCLEOTIDE SEQUENCE [LARGE SCALE GENOMIC DNA]</scope>
    <source>
        <strain evidence="1 2">BX1</strain>
    </source>
</reference>
<dbReference type="Pfam" id="PF12672">
    <property type="entry name" value="DUF3793"/>
    <property type="match status" value="1"/>
</dbReference>
<keyword evidence="2" id="KW-1185">Reference proteome</keyword>
<name>A0ABR7NIF0_9FIRM</name>
<comment type="caution">
    <text evidence="1">The sequence shown here is derived from an EMBL/GenBank/DDBJ whole genome shotgun (WGS) entry which is preliminary data.</text>
</comment>
<organism evidence="1 2">
    <name type="scientific">Yanshouia hominis</name>
    <dbReference type="NCBI Taxonomy" id="2763673"/>
    <lineage>
        <taxon>Bacteria</taxon>
        <taxon>Bacillati</taxon>
        <taxon>Bacillota</taxon>
        <taxon>Clostridia</taxon>
        <taxon>Eubacteriales</taxon>
        <taxon>Oscillospiraceae</taxon>
        <taxon>Yanshouia</taxon>
    </lineage>
</organism>
<dbReference type="RefSeq" id="WP_262399720.1">
    <property type="nucleotide sequence ID" value="NZ_JACRTB010000009.1"/>
</dbReference>
<dbReference type="Proteomes" id="UP000658131">
    <property type="component" value="Unassembled WGS sequence"/>
</dbReference>